<feature type="binding site" evidence="17">
    <location>
        <position position="318"/>
    </location>
    <ligand>
        <name>Mg(2+)</name>
        <dbReference type="ChEBI" id="CHEBI:18420"/>
        <label>2</label>
    </ligand>
</feature>
<feature type="domain" description="ATP-grasp" evidence="19">
    <location>
        <begin position="144"/>
        <end position="349"/>
    </location>
</feature>
<comment type="pathway">
    <text evidence="14">Cell wall biogenesis; peptidoglycan biosynthesis.</text>
</comment>
<evidence type="ECO:0000259" key="19">
    <source>
        <dbReference type="PROSITE" id="PS50975"/>
    </source>
</evidence>
<evidence type="ECO:0000256" key="5">
    <source>
        <dbReference type="ARBA" id="ARBA00022723"/>
    </source>
</evidence>
<comment type="catalytic activity">
    <reaction evidence="13 14">
        <text>2 D-alanine + ATP = D-alanyl-D-alanine + ADP + phosphate + H(+)</text>
        <dbReference type="Rhea" id="RHEA:11224"/>
        <dbReference type="ChEBI" id="CHEBI:15378"/>
        <dbReference type="ChEBI" id="CHEBI:30616"/>
        <dbReference type="ChEBI" id="CHEBI:43474"/>
        <dbReference type="ChEBI" id="CHEBI:57416"/>
        <dbReference type="ChEBI" id="CHEBI:57822"/>
        <dbReference type="ChEBI" id="CHEBI:456216"/>
        <dbReference type="EC" id="6.3.2.4"/>
    </reaction>
</comment>
<feature type="active site" evidence="15">
    <location>
        <position position="327"/>
    </location>
</feature>
<feature type="binding site" evidence="16">
    <location>
        <begin position="188"/>
        <end position="189"/>
    </location>
    <ligand>
        <name>ATP</name>
        <dbReference type="ChEBI" id="CHEBI:30616"/>
    </ligand>
</feature>
<dbReference type="Gene3D" id="3.30.470.20">
    <property type="entry name" value="ATP-grasp fold, B domain"/>
    <property type="match status" value="1"/>
</dbReference>
<dbReference type="Pfam" id="PF07478">
    <property type="entry name" value="Dala_Dala_lig_C"/>
    <property type="match status" value="1"/>
</dbReference>
<dbReference type="Proteomes" id="UP000666240">
    <property type="component" value="Unassembled WGS sequence"/>
</dbReference>
<dbReference type="GO" id="GO:0008716">
    <property type="term" value="F:D-alanine-D-alanine ligase activity"/>
    <property type="evidence" value="ECO:0007669"/>
    <property type="project" value="UniProtKB-UniRule"/>
</dbReference>
<keyword evidence="10 14" id="KW-0573">Peptidoglycan synthesis</keyword>
<dbReference type="PANTHER" id="PTHR23132">
    <property type="entry name" value="D-ALANINE--D-ALANINE LIGASE"/>
    <property type="match status" value="1"/>
</dbReference>
<dbReference type="InterPro" id="IPR011761">
    <property type="entry name" value="ATP-grasp"/>
</dbReference>
<dbReference type="Gene3D" id="3.30.1490.20">
    <property type="entry name" value="ATP-grasp fold, A domain"/>
    <property type="match status" value="1"/>
</dbReference>
<dbReference type="SUPFAM" id="SSF52440">
    <property type="entry name" value="PreATP-grasp domain"/>
    <property type="match status" value="1"/>
</dbReference>
<evidence type="ECO:0000313" key="20">
    <source>
        <dbReference type="EMBL" id="MBP0438722.1"/>
    </source>
</evidence>
<accession>A0A8J7R0C9</accession>
<dbReference type="NCBIfam" id="NF002528">
    <property type="entry name" value="PRK01966.1-4"/>
    <property type="match status" value="1"/>
</dbReference>
<dbReference type="GO" id="GO:0009252">
    <property type="term" value="P:peptidoglycan biosynthetic process"/>
    <property type="evidence" value="ECO:0007669"/>
    <property type="project" value="UniProtKB-UniRule"/>
</dbReference>
<dbReference type="HAMAP" id="MF_00047">
    <property type="entry name" value="Dala_Dala_lig"/>
    <property type="match status" value="1"/>
</dbReference>
<dbReference type="SUPFAM" id="SSF56059">
    <property type="entry name" value="Glutathione synthetase ATP-binding domain-like"/>
    <property type="match status" value="1"/>
</dbReference>
<keyword evidence="12 14" id="KW-0961">Cell wall biogenesis/degradation</keyword>
<sequence>MADGSAKRLRMAVLFGGRSAEHDVSILSATNVLRALDPEKYDAVPIFVTRDGRWLLSRFADGDLTRPTEGTELCLLPGGKGRMLAVTPGEASQELPPVGAIFPVLHGLHGEDGSVQGLAAVARVPLVGCGILGSATALDKSMAKRLLGEAGLPVARWVTVNAANVPPFSALKERLGLPLFIKPARQGSSVGVSKVVAEAGYQHAFTEGFKHDTTLLVEEFVDGREIECSVLEDADGTRFVSRPGEIVPAESHGFYSYDAKYTDADGATLNVPADLPAEVEGQMREMADRAFHALGCDGMARVDFFVTNEMRLIVNEVNTIPGFTDISMYAKAMAASGIPYAEVIDRLVAQGLARAAREH</sequence>
<evidence type="ECO:0000256" key="14">
    <source>
        <dbReference type="HAMAP-Rule" id="MF_00047"/>
    </source>
</evidence>
<evidence type="ECO:0000313" key="21">
    <source>
        <dbReference type="Proteomes" id="UP000666240"/>
    </source>
</evidence>
<comment type="subcellular location">
    <subcellularLocation>
        <location evidence="14">Cytoplasm</location>
    </subcellularLocation>
</comment>
<dbReference type="InterPro" id="IPR011095">
    <property type="entry name" value="Dala_Dala_lig_C"/>
</dbReference>
<name>A0A8J7R0C9_9HYPH</name>
<dbReference type="InterPro" id="IPR005905">
    <property type="entry name" value="D_ala_D_ala"/>
</dbReference>
<dbReference type="InterPro" id="IPR013815">
    <property type="entry name" value="ATP_grasp_subdomain_1"/>
</dbReference>
<evidence type="ECO:0000256" key="3">
    <source>
        <dbReference type="ARBA" id="ARBA00010871"/>
    </source>
</evidence>
<evidence type="ECO:0000256" key="18">
    <source>
        <dbReference type="PROSITE-ProRule" id="PRU00409"/>
    </source>
</evidence>
<dbReference type="Pfam" id="PF01820">
    <property type="entry name" value="Dala_Dala_lig_N"/>
    <property type="match status" value="1"/>
</dbReference>
<dbReference type="GO" id="GO:0071555">
    <property type="term" value="P:cell wall organization"/>
    <property type="evidence" value="ECO:0007669"/>
    <property type="project" value="UniProtKB-KW"/>
</dbReference>
<dbReference type="InterPro" id="IPR016185">
    <property type="entry name" value="PreATP-grasp_dom_sf"/>
</dbReference>
<reference evidence="20" key="1">
    <citation type="submission" date="2021-03" db="EMBL/GenBank/DDBJ databases">
        <title>Genome sequencing and assembly of Tianweitania sediminis.</title>
        <authorList>
            <person name="Chhetri G."/>
        </authorList>
    </citation>
    <scope>NUCLEOTIDE SEQUENCE</scope>
    <source>
        <strain evidence="20">Z8</strain>
    </source>
</reference>
<dbReference type="NCBIfam" id="TIGR01205">
    <property type="entry name" value="D_ala_D_alaTIGR"/>
    <property type="match status" value="1"/>
</dbReference>
<feature type="binding site" evidence="16">
    <location>
        <begin position="180"/>
        <end position="182"/>
    </location>
    <ligand>
        <name>ATP</name>
        <dbReference type="ChEBI" id="CHEBI:30616"/>
    </ligand>
</feature>
<dbReference type="PROSITE" id="PS50975">
    <property type="entry name" value="ATP_GRASP"/>
    <property type="match status" value="1"/>
</dbReference>
<evidence type="ECO:0000256" key="10">
    <source>
        <dbReference type="ARBA" id="ARBA00022984"/>
    </source>
</evidence>
<keyword evidence="21" id="KW-1185">Reference proteome</keyword>
<evidence type="ECO:0000256" key="15">
    <source>
        <dbReference type="PIRSR" id="PIRSR039102-1"/>
    </source>
</evidence>
<dbReference type="PANTHER" id="PTHR23132:SF25">
    <property type="entry name" value="D-ALANINE--D-ALANINE LIGASE A"/>
    <property type="match status" value="1"/>
</dbReference>
<evidence type="ECO:0000256" key="12">
    <source>
        <dbReference type="ARBA" id="ARBA00023316"/>
    </source>
</evidence>
<evidence type="ECO:0000256" key="2">
    <source>
        <dbReference type="ARBA" id="ARBA00003921"/>
    </source>
</evidence>
<evidence type="ECO:0000256" key="13">
    <source>
        <dbReference type="ARBA" id="ARBA00047614"/>
    </source>
</evidence>
<dbReference type="UniPathway" id="UPA00219"/>
<evidence type="ECO:0000256" key="7">
    <source>
        <dbReference type="ARBA" id="ARBA00022840"/>
    </source>
</evidence>
<keyword evidence="14" id="KW-0963">Cytoplasm</keyword>
<keyword evidence="5 17" id="KW-0479">Metal-binding</keyword>
<feature type="binding site" evidence="16">
    <location>
        <begin position="218"/>
        <end position="225"/>
    </location>
    <ligand>
        <name>ATP</name>
        <dbReference type="ChEBI" id="CHEBI:30616"/>
    </ligand>
</feature>
<evidence type="ECO:0000256" key="8">
    <source>
        <dbReference type="ARBA" id="ARBA00022842"/>
    </source>
</evidence>
<dbReference type="GO" id="GO:0005829">
    <property type="term" value="C:cytosol"/>
    <property type="evidence" value="ECO:0007669"/>
    <property type="project" value="TreeGrafter"/>
</dbReference>
<feature type="binding site" evidence="17">
    <location>
        <position position="316"/>
    </location>
    <ligand>
        <name>Mg(2+)</name>
        <dbReference type="ChEBI" id="CHEBI:18420"/>
        <label>1</label>
    </ligand>
</feature>
<evidence type="ECO:0000256" key="4">
    <source>
        <dbReference type="ARBA" id="ARBA00022598"/>
    </source>
</evidence>
<organism evidence="20 21">
    <name type="scientific">Tianweitania sediminis</name>
    <dbReference type="NCBI Taxonomy" id="1502156"/>
    <lineage>
        <taxon>Bacteria</taxon>
        <taxon>Pseudomonadati</taxon>
        <taxon>Pseudomonadota</taxon>
        <taxon>Alphaproteobacteria</taxon>
        <taxon>Hyphomicrobiales</taxon>
        <taxon>Phyllobacteriaceae</taxon>
        <taxon>Tianweitania</taxon>
    </lineage>
</organism>
<comment type="function">
    <text evidence="2 14">Cell wall formation.</text>
</comment>
<dbReference type="InterPro" id="IPR000291">
    <property type="entry name" value="D-Ala_lig_Van_CS"/>
</dbReference>
<feature type="active site" evidence="15">
    <location>
        <position position="21"/>
    </location>
</feature>
<keyword evidence="8 17" id="KW-0460">Magnesium</keyword>
<proteinExistence type="inferred from homology"/>
<gene>
    <name evidence="14" type="primary">ddl</name>
    <name evidence="20" type="ORF">J5Y06_08685</name>
</gene>
<dbReference type="EC" id="6.3.2.4" evidence="14"/>
<evidence type="ECO:0000256" key="17">
    <source>
        <dbReference type="PIRSR" id="PIRSR039102-3"/>
    </source>
</evidence>
<dbReference type="GO" id="GO:0008360">
    <property type="term" value="P:regulation of cell shape"/>
    <property type="evidence" value="ECO:0007669"/>
    <property type="project" value="UniProtKB-KW"/>
</dbReference>
<dbReference type="EMBL" id="JAGIYY010000002">
    <property type="protein sequence ID" value="MBP0438722.1"/>
    <property type="molecule type" value="Genomic_DNA"/>
</dbReference>
<keyword evidence="4 14" id="KW-0436">Ligase</keyword>
<dbReference type="Gene3D" id="3.40.50.20">
    <property type="match status" value="1"/>
</dbReference>
<dbReference type="GO" id="GO:0005524">
    <property type="term" value="F:ATP binding"/>
    <property type="evidence" value="ECO:0007669"/>
    <property type="project" value="UniProtKB-UniRule"/>
</dbReference>
<feature type="binding site" evidence="17">
    <location>
        <position position="316"/>
    </location>
    <ligand>
        <name>Mg(2+)</name>
        <dbReference type="ChEBI" id="CHEBI:18420"/>
        <label>2</label>
    </ligand>
</feature>
<dbReference type="RefSeq" id="WP_209334742.1">
    <property type="nucleotide sequence ID" value="NZ_JAGIYY010000002.1"/>
</dbReference>
<dbReference type="InterPro" id="IPR011127">
    <property type="entry name" value="Dala_Dala_lig_N"/>
</dbReference>
<evidence type="ECO:0000256" key="11">
    <source>
        <dbReference type="ARBA" id="ARBA00023211"/>
    </source>
</evidence>
<dbReference type="AlphaFoldDB" id="A0A8J7R0C9"/>
<keyword evidence="7 18" id="KW-0067">ATP-binding</keyword>
<dbReference type="PROSITE" id="PS00843">
    <property type="entry name" value="DALA_DALA_LIGASE_1"/>
    <property type="match status" value="1"/>
</dbReference>
<keyword evidence="11 17" id="KW-0464">Manganese</keyword>
<keyword evidence="6 16" id="KW-0547">Nucleotide-binding</keyword>
<comment type="cofactor">
    <cofactor evidence="1">
        <name>Mn(2+)</name>
        <dbReference type="ChEBI" id="CHEBI:29035"/>
    </cofactor>
</comment>
<feature type="binding site" evidence="16">
    <location>
        <position position="140"/>
    </location>
    <ligand>
        <name>ATP</name>
        <dbReference type="ChEBI" id="CHEBI:30616"/>
    </ligand>
</feature>
<dbReference type="PROSITE" id="PS00844">
    <property type="entry name" value="DALA_DALA_LIGASE_2"/>
    <property type="match status" value="1"/>
</dbReference>
<dbReference type="GO" id="GO:0046872">
    <property type="term" value="F:metal ion binding"/>
    <property type="evidence" value="ECO:0007669"/>
    <property type="project" value="UniProtKB-KW"/>
</dbReference>
<feature type="binding site" evidence="16">
    <location>
        <begin position="315"/>
        <end position="316"/>
    </location>
    <ligand>
        <name>ATP</name>
        <dbReference type="ChEBI" id="CHEBI:30616"/>
    </ligand>
</feature>
<evidence type="ECO:0000256" key="6">
    <source>
        <dbReference type="ARBA" id="ARBA00022741"/>
    </source>
</evidence>
<comment type="similarity">
    <text evidence="3 14">Belongs to the D-alanine--D-alanine ligase family.</text>
</comment>
<evidence type="ECO:0000256" key="1">
    <source>
        <dbReference type="ARBA" id="ARBA00001936"/>
    </source>
</evidence>
<keyword evidence="9 14" id="KW-0133">Cell shape</keyword>
<feature type="binding site" evidence="17">
    <location>
        <position position="303"/>
    </location>
    <ligand>
        <name>Mg(2+)</name>
        <dbReference type="ChEBI" id="CHEBI:18420"/>
        <label>1</label>
    </ligand>
</feature>
<evidence type="ECO:0000256" key="9">
    <source>
        <dbReference type="ARBA" id="ARBA00022960"/>
    </source>
</evidence>
<evidence type="ECO:0000256" key="16">
    <source>
        <dbReference type="PIRSR" id="PIRSR039102-2"/>
    </source>
</evidence>
<comment type="cofactor">
    <cofactor evidence="17">
        <name>Mg(2+)</name>
        <dbReference type="ChEBI" id="CHEBI:18420"/>
    </cofactor>
    <cofactor evidence="17">
        <name>Mn(2+)</name>
        <dbReference type="ChEBI" id="CHEBI:29035"/>
    </cofactor>
    <text evidence="17">Binds 2 magnesium or manganese ions per subunit.</text>
</comment>
<dbReference type="FunFam" id="3.30.470.20:FF:000008">
    <property type="entry name" value="D-alanine--D-alanine ligase"/>
    <property type="match status" value="1"/>
</dbReference>
<dbReference type="PIRSF" id="PIRSF039102">
    <property type="entry name" value="Ddl/VanB"/>
    <property type="match status" value="1"/>
</dbReference>
<feature type="active site" evidence="15">
    <location>
        <position position="188"/>
    </location>
</feature>
<protein>
    <recommendedName>
        <fullName evidence="14">D-alanine--D-alanine ligase</fullName>
        <ecNumber evidence="14">6.3.2.4</ecNumber>
    </recommendedName>
    <alternativeName>
        <fullName evidence="14">D-Ala-D-Ala ligase</fullName>
    </alternativeName>
    <alternativeName>
        <fullName evidence="14">D-alanylalanine synthetase</fullName>
    </alternativeName>
</protein>
<comment type="caution">
    <text evidence="20">The sequence shown here is derived from an EMBL/GenBank/DDBJ whole genome shotgun (WGS) entry which is preliminary data.</text>
</comment>